<organism evidence="2 3">
    <name type="scientific">Paraburkholderia tropica</name>
    <dbReference type="NCBI Taxonomy" id="92647"/>
    <lineage>
        <taxon>Bacteria</taxon>
        <taxon>Pseudomonadati</taxon>
        <taxon>Pseudomonadota</taxon>
        <taxon>Betaproteobacteria</taxon>
        <taxon>Burkholderiales</taxon>
        <taxon>Burkholderiaceae</taxon>
        <taxon>Paraburkholderia</taxon>
    </lineage>
</organism>
<dbReference type="InterPro" id="IPR036291">
    <property type="entry name" value="NAD(P)-bd_dom_sf"/>
</dbReference>
<protein>
    <submittedName>
        <fullName evidence="2">UDP-glucose 4-epimerase</fullName>
    </submittedName>
</protein>
<dbReference type="PANTHER" id="PTHR43245">
    <property type="entry name" value="BIFUNCTIONAL POLYMYXIN RESISTANCE PROTEIN ARNA"/>
    <property type="match status" value="1"/>
</dbReference>
<dbReference type="Proteomes" id="UP000183529">
    <property type="component" value="Unassembled WGS sequence"/>
</dbReference>
<reference evidence="2 3" key="1">
    <citation type="submission" date="2016-10" db="EMBL/GenBank/DDBJ databases">
        <authorList>
            <person name="Varghese N."/>
            <person name="Submissions S."/>
        </authorList>
    </citation>
    <scope>NUCLEOTIDE SEQUENCE [LARGE SCALE GENOMIC DNA]</scope>
    <source>
        <strain evidence="2 3">LMG 22274</strain>
    </source>
</reference>
<accession>A0AAQ1JVA7</accession>
<dbReference type="InterPro" id="IPR050177">
    <property type="entry name" value="Lipid_A_modif_metabolic_enz"/>
</dbReference>
<proteinExistence type="predicted"/>
<dbReference type="Pfam" id="PF01370">
    <property type="entry name" value="Epimerase"/>
    <property type="match status" value="1"/>
</dbReference>
<dbReference type="AlphaFoldDB" id="A0AAQ1JVA7"/>
<sequence>MEVALSSVLVTGANGFVGRALCRTLAHAGHEVTALVRQGGTDRADGVREWRHATADFAGLEQAWPQGYAPDCVVHLAARVHVMHDEAPDPLAAFMATNVEGTLRVARAAREQGARRMVYVSSIKAIAETDGGVPLAESTPPQPLDPYGRSKRAAEEALWRLSEETGMEIVVVRPPLVYGPGVGANFLQMMNAVSRGIPLPLGLVDARRSLVYSDNLADALMHCATDPRAANTCFHVTDGDDPSVAQLLRTLGRHLGKPARLLPVPPRLLRAAGALAGRAAQIERLTTSLQVDASRIRAQLGWYPPVSLDAGLEATARWFRATH</sequence>
<dbReference type="Gene3D" id="3.40.50.720">
    <property type="entry name" value="NAD(P)-binding Rossmann-like Domain"/>
    <property type="match status" value="1"/>
</dbReference>
<feature type="domain" description="NAD-dependent epimerase/dehydratase" evidence="1">
    <location>
        <begin position="8"/>
        <end position="230"/>
    </location>
</feature>
<comment type="caution">
    <text evidence="2">The sequence shown here is derived from an EMBL/GenBank/DDBJ whole genome shotgun (WGS) entry which is preliminary data.</text>
</comment>
<dbReference type="SUPFAM" id="SSF51735">
    <property type="entry name" value="NAD(P)-binding Rossmann-fold domains"/>
    <property type="match status" value="1"/>
</dbReference>
<dbReference type="CDD" id="cd05232">
    <property type="entry name" value="UDP_G4E_4_SDR_e"/>
    <property type="match status" value="1"/>
</dbReference>
<evidence type="ECO:0000313" key="2">
    <source>
        <dbReference type="EMBL" id="SEJ93458.1"/>
    </source>
</evidence>
<dbReference type="EMBL" id="FNZM01000011">
    <property type="protein sequence ID" value="SEJ93458.1"/>
    <property type="molecule type" value="Genomic_DNA"/>
</dbReference>
<gene>
    <name evidence="2" type="ORF">SAMN05216550_11114</name>
</gene>
<evidence type="ECO:0000313" key="3">
    <source>
        <dbReference type="Proteomes" id="UP000183529"/>
    </source>
</evidence>
<name>A0AAQ1JVA7_9BURK</name>
<evidence type="ECO:0000259" key="1">
    <source>
        <dbReference type="Pfam" id="PF01370"/>
    </source>
</evidence>
<dbReference type="PANTHER" id="PTHR43245:SF58">
    <property type="entry name" value="BLL5923 PROTEIN"/>
    <property type="match status" value="1"/>
</dbReference>
<dbReference type="InterPro" id="IPR001509">
    <property type="entry name" value="Epimerase_deHydtase"/>
</dbReference>